<feature type="compositionally biased region" description="Low complexity" evidence="1">
    <location>
        <begin position="95"/>
        <end position="105"/>
    </location>
</feature>
<feature type="compositionally biased region" description="Low complexity" evidence="1">
    <location>
        <begin position="113"/>
        <end position="150"/>
    </location>
</feature>
<evidence type="ECO:0000313" key="3">
    <source>
        <dbReference type="EMBL" id="MET3549256.1"/>
    </source>
</evidence>
<dbReference type="PANTHER" id="PTHR24637:SF396">
    <property type="entry name" value="COLLAGEN AND CALCIUM BINDING EGF DOMAINS 1"/>
    <property type="match status" value="1"/>
</dbReference>
<evidence type="ECO:0000259" key="2">
    <source>
        <dbReference type="Pfam" id="PF13799"/>
    </source>
</evidence>
<reference evidence="3 4" key="1">
    <citation type="submission" date="2024-06" db="EMBL/GenBank/DDBJ databases">
        <title>Genomic Encyclopedia of Type Strains, Phase IV (KMG-IV): sequencing the most valuable type-strain genomes for metagenomic binning, comparative biology and taxonomic classification.</title>
        <authorList>
            <person name="Goeker M."/>
        </authorList>
    </citation>
    <scope>NUCLEOTIDE SEQUENCE [LARGE SCALE GENOMIC DNA]</scope>
    <source>
        <strain evidence="3 4">DSM 17253</strain>
    </source>
</reference>
<dbReference type="Pfam" id="PF13799">
    <property type="entry name" value="DUF4183"/>
    <property type="match status" value="1"/>
</dbReference>
<sequence length="269" mass="27685">MGKGGKTKRTYVKKKIKCIGAKRIKKAVVCKKVNPRRKRKIRTRIDQYALQAAIEEAKTQIKAELALLTGMQDNHGPQGERGTDGTAGLPGIPGPQGLQGVQGPPGTAGLRGPEGPQGVQGLPGQPGDPGPQGASGMQGASGAPGIQGPAGPEGPEGPQGPPGPVVIPGVTVLPTAARYFYQPETDLDLTASAAVAASQFTNDEGDAVADFSTLGPNSFSNLYINGIIQPGNSYSINPSELYFPPQSTTIYAGTPIVLETVQLTANITV</sequence>
<dbReference type="EMBL" id="JBEPLV010000008">
    <property type="protein sequence ID" value="MET3549256.1"/>
    <property type="molecule type" value="Genomic_DNA"/>
</dbReference>
<feature type="region of interest" description="Disordered" evidence="1">
    <location>
        <begin position="71"/>
        <end position="167"/>
    </location>
</feature>
<gene>
    <name evidence="3" type="ORF">ABID47_005893</name>
</gene>
<dbReference type="PANTHER" id="PTHR24637">
    <property type="entry name" value="COLLAGEN"/>
    <property type="match status" value="1"/>
</dbReference>
<protein>
    <recommendedName>
        <fullName evidence="2">DUF4183 domain-containing protein</fullName>
    </recommendedName>
</protein>
<dbReference type="InterPro" id="IPR025237">
    <property type="entry name" value="DUF4183"/>
</dbReference>
<name>A0ABV2FBU8_9BACL</name>
<dbReference type="RefSeq" id="WP_354502230.1">
    <property type="nucleotide sequence ID" value="NZ_JBEPLV010000008.1"/>
</dbReference>
<comment type="caution">
    <text evidence="3">The sequence shown here is derived from an EMBL/GenBank/DDBJ whole genome shotgun (WGS) entry which is preliminary data.</text>
</comment>
<proteinExistence type="predicted"/>
<feature type="domain" description="DUF4183" evidence="2">
    <location>
        <begin position="191"/>
        <end position="259"/>
    </location>
</feature>
<organism evidence="3 4">
    <name type="scientific">Paenibacillus favisporus</name>
    <dbReference type="NCBI Taxonomy" id="221028"/>
    <lineage>
        <taxon>Bacteria</taxon>
        <taxon>Bacillati</taxon>
        <taxon>Bacillota</taxon>
        <taxon>Bacilli</taxon>
        <taxon>Bacillales</taxon>
        <taxon>Paenibacillaceae</taxon>
        <taxon>Paenibacillus</taxon>
    </lineage>
</organism>
<dbReference type="Proteomes" id="UP001549098">
    <property type="component" value="Unassembled WGS sequence"/>
</dbReference>
<dbReference type="InterPro" id="IPR008160">
    <property type="entry name" value="Collagen"/>
</dbReference>
<dbReference type="Pfam" id="PF01391">
    <property type="entry name" value="Collagen"/>
    <property type="match status" value="1"/>
</dbReference>
<accession>A0ABV2FBU8</accession>
<evidence type="ECO:0000313" key="4">
    <source>
        <dbReference type="Proteomes" id="UP001549098"/>
    </source>
</evidence>
<evidence type="ECO:0000256" key="1">
    <source>
        <dbReference type="SAM" id="MobiDB-lite"/>
    </source>
</evidence>
<keyword evidence="4" id="KW-1185">Reference proteome</keyword>